<keyword evidence="1" id="KW-0378">Hydrolase</keyword>
<dbReference type="EMBL" id="CP033148">
    <property type="protein sequence ID" value="AYO41438.1"/>
    <property type="molecule type" value="Genomic_DNA"/>
</dbReference>
<dbReference type="Pfam" id="PF08584">
    <property type="entry name" value="Ribonuc_P_40"/>
    <property type="match status" value="1"/>
</dbReference>
<sequence>MVAHSTHKRKRSAIRADHARSHRLGRLHASLYTWSEESREELKEAIPRHPFNFALQVIAPHTTEDHDVVRALRDAVKDAGPGPCIAQVSLSLFLEPRFVAQYVRTGSLYALSTTCLDTQDTVCLDGRGMLVLSLLKDTYQQLGLVGRPCRFAHGASGRMGDRKSGPVSRYMVELPLCDPSFVPGKRGYERALRCLRAWDLRRSAAGTASHTHGTPATWSMLLVWTPPASPNAQRPRVWAPVEYDALRSVRHLSPDVCLNIHSDVWVPASVDICQDTMQDMWSSLHAHLEWLGLAMWPSPRLRTYDRCDHRIAMYEPPAPSSPSSFVQMTVRGFLTPMLLVRVLECLWASSLPWASLTVSGFADAPIAWASKYPGVGLALGSATALPEGMHDGLNAAQRARKVRRKSHTRRGESEHGFFQTGENGWTILLSPPSRKREGAVALIESVELDTHV</sequence>
<evidence type="ECO:0000313" key="1">
    <source>
        <dbReference type="EMBL" id="AYO41438.1"/>
    </source>
</evidence>
<dbReference type="STRING" id="425264.A0A3G2S2R6"/>
<dbReference type="AlphaFoldDB" id="A0A3G2S2R6"/>
<dbReference type="EC" id="3.1.26.5" evidence="1"/>
<dbReference type="GO" id="GO:0000447">
    <property type="term" value="P:endonucleolytic cleavage in ITS1 to separate SSU-rRNA from 5.8S rRNA and LSU-rRNA from tricistronic rRNA transcript (SSU-rRNA, 5.8S rRNA, LSU-rRNA)"/>
    <property type="evidence" value="ECO:0007669"/>
    <property type="project" value="TreeGrafter"/>
</dbReference>
<dbReference type="Proteomes" id="UP000269793">
    <property type="component" value="Chromosome I"/>
</dbReference>
<dbReference type="GO" id="GO:0004526">
    <property type="term" value="F:ribonuclease P activity"/>
    <property type="evidence" value="ECO:0007669"/>
    <property type="project" value="UniProtKB-EC"/>
</dbReference>
<keyword evidence="2" id="KW-1185">Reference proteome</keyword>
<name>A0A3G2S2R6_MALR7</name>
<dbReference type="VEuPathDB" id="FungiDB:DNF11_0488"/>
<dbReference type="GO" id="GO:0000172">
    <property type="term" value="C:ribonuclease MRP complex"/>
    <property type="evidence" value="ECO:0007669"/>
    <property type="project" value="TreeGrafter"/>
</dbReference>
<accession>A0A3G2S2R6</accession>
<gene>
    <name evidence="1" type="primary">RPP40</name>
    <name evidence="1" type="ORF">DNF11_0488</name>
</gene>
<organism evidence="1 2">
    <name type="scientific">Malassezia restricta (strain ATCC 96810 / NBRC 103918 / CBS 7877)</name>
    <name type="common">Seborrheic dermatitis infection agent</name>
    <dbReference type="NCBI Taxonomy" id="425264"/>
    <lineage>
        <taxon>Eukaryota</taxon>
        <taxon>Fungi</taxon>
        <taxon>Dikarya</taxon>
        <taxon>Basidiomycota</taxon>
        <taxon>Ustilaginomycotina</taxon>
        <taxon>Malasseziomycetes</taxon>
        <taxon>Malasseziales</taxon>
        <taxon>Malasseziaceae</taxon>
        <taxon>Malassezia</taxon>
    </lineage>
</organism>
<dbReference type="GO" id="GO:0001682">
    <property type="term" value="P:tRNA 5'-leader removal"/>
    <property type="evidence" value="ECO:0007669"/>
    <property type="project" value="InterPro"/>
</dbReference>
<reference evidence="1 2" key="1">
    <citation type="submission" date="2018-10" db="EMBL/GenBank/DDBJ databases">
        <title>Complete genome sequence of Malassezia restricta CBS 7877.</title>
        <authorList>
            <person name="Morand S.C."/>
            <person name="Bertignac M."/>
            <person name="Iltis A."/>
            <person name="Kolder I."/>
            <person name="Pirovano W."/>
            <person name="Jourdain R."/>
            <person name="Clavaud C."/>
        </authorList>
    </citation>
    <scope>NUCLEOTIDE SEQUENCE [LARGE SCALE GENOMIC DNA]</scope>
    <source>
        <strain evidence="1 2">CBS 7877</strain>
    </source>
</reference>
<dbReference type="InterPro" id="IPR013893">
    <property type="entry name" value="RNase_P_Rpp40"/>
</dbReference>
<proteinExistence type="predicted"/>
<protein>
    <submittedName>
        <fullName evidence="1">Ribonuclease P protein subunit p40</fullName>
        <ecNumber evidence="1">3.1.26.5</ecNumber>
    </submittedName>
</protein>
<dbReference type="GO" id="GO:0000171">
    <property type="term" value="F:ribonuclease MRP activity"/>
    <property type="evidence" value="ECO:0007669"/>
    <property type="project" value="TreeGrafter"/>
</dbReference>
<dbReference type="PANTHER" id="PTHR15396">
    <property type="entry name" value="RIBONUCLEASE P PROTEIN SUBUNIT P40"/>
    <property type="match status" value="1"/>
</dbReference>
<dbReference type="OrthoDB" id="63112at2759"/>
<evidence type="ECO:0000313" key="2">
    <source>
        <dbReference type="Proteomes" id="UP000269793"/>
    </source>
</evidence>
<dbReference type="PANTHER" id="PTHR15396:SF1">
    <property type="entry name" value="RIBONUCLEASE P PROTEIN SUBUNIT P40"/>
    <property type="match status" value="1"/>
</dbReference>
<dbReference type="GO" id="GO:0030681">
    <property type="term" value="C:multimeric ribonuclease P complex"/>
    <property type="evidence" value="ECO:0007669"/>
    <property type="project" value="TreeGrafter"/>
</dbReference>